<dbReference type="Proteomes" id="UP000728185">
    <property type="component" value="Unassembled WGS sequence"/>
</dbReference>
<evidence type="ECO:0000256" key="1">
    <source>
        <dbReference type="ARBA" id="ARBA00004123"/>
    </source>
</evidence>
<evidence type="ECO:0000256" key="5">
    <source>
        <dbReference type="ARBA" id="ARBA00093456"/>
    </source>
</evidence>
<dbReference type="GO" id="GO:0005634">
    <property type="term" value="C:nucleus"/>
    <property type="evidence" value="ECO:0007669"/>
    <property type="project" value="UniProtKB-SubCell"/>
</dbReference>
<proteinExistence type="inferred from homology"/>
<keyword evidence="4" id="KW-0539">Nucleus</keyword>
<comment type="subcellular location">
    <subcellularLocation>
        <location evidence="1">Nucleus</location>
    </subcellularLocation>
</comment>
<comment type="caution">
    <text evidence="7">The sequence shown here is derived from an EMBL/GenBank/DDBJ whole genome shotgun (WGS) entry which is preliminary data.</text>
</comment>
<feature type="region of interest" description="Disordered" evidence="6">
    <location>
        <begin position="1271"/>
        <end position="1307"/>
    </location>
</feature>
<dbReference type="Pfam" id="PF14631">
    <property type="entry name" value="FancD2"/>
    <property type="match status" value="2"/>
</dbReference>
<feature type="region of interest" description="Disordered" evidence="6">
    <location>
        <begin position="783"/>
        <end position="849"/>
    </location>
</feature>
<dbReference type="GO" id="GO:0036297">
    <property type="term" value="P:interstrand cross-link repair"/>
    <property type="evidence" value="ECO:0007669"/>
    <property type="project" value="TreeGrafter"/>
</dbReference>
<accession>A0A8E0S213</accession>
<feature type="compositionally biased region" description="Low complexity" evidence="6">
    <location>
        <begin position="1215"/>
        <end position="1224"/>
    </location>
</feature>
<dbReference type="GO" id="GO:0007129">
    <property type="term" value="P:homologous chromosome pairing at meiosis"/>
    <property type="evidence" value="ECO:0007669"/>
    <property type="project" value="TreeGrafter"/>
</dbReference>
<feature type="region of interest" description="Disordered" evidence="6">
    <location>
        <begin position="1"/>
        <end position="28"/>
    </location>
</feature>
<dbReference type="InterPro" id="IPR029448">
    <property type="entry name" value="FANCD2"/>
</dbReference>
<dbReference type="GO" id="GO:0070182">
    <property type="term" value="F:DNA polymerase binding"/>
    <property type="evidence" value="ECO:0007669"/>
    <property type="project" value="TreeGrafter"/>
</dbReference>
<feature type="compositionally biased region" description="Acidic residues" evidence="6">
    <location>
        <begin position="1281"/>
        <end position="1295"/>
    </location>
</feature>
<keyword evidence="2" id="KW-1017">Isopeptide bond</keyword>
<sequence>MFSRISGALGCPRSKHSSSTDGSVPDSDNWLSQSVRTSAIFVAPSPNLQDVLHTAGVSWSSSTNQFYFDDLTTNPSSEHQNSWTVAHSARQRCKLIESVMAQADDRSARVVHELRQLASYSDENLISGSATFADLLVPLLTEKPRSIDGMDIGETDNVLTCTSDDVLILFGSPATTFQLLHSVPSLRSPLTDLILELVATSSPYSMRLLEQFKQPVGLTTVSGGKQAFTETSTRLLELFQVVSDPTIQAGILMVLPDLASSPCSTNCALTEDDRAALILKLINLLGTIPTGTLETVQQQADPIAHLIECLTSFSVDRELAARFPDTLFELLDRCYTPEAYYAYLPLITRSLLIHGPTVPRQSTELVKLARRLRVYFKFPETAVVSTGDSVETTLIELLRVAFQFNRQLIVDWMHAIDTSSVLQCEAAECDLQVFHDQAVQDLLILCIIHSAADTKLTSGPGGSRDTGLMLTGFGEFGGGGGVGQVTRLQNEAGILVRRLVASGRLFPEPLRSKSLQSFFASHGSLVTEAHHRLFSALLYFIDQLITSPCSSSGGLSSSGTDISASVRIVGSSLCTSLFCAPVCSEEQRRQIVIHLVRLGLSCLPDPEKIIRVRRGTTKQRAVSRTGLLALFRLARTRPSDLAQFDTILFGMMDRIMRVVIGWTSVSSSLIADSGTSACHSDEAYASLIEITRLVVLILAWLGFCDRQHRSIQEQLLSILRKQLASFCLASKALGIVGAVMVLETVCRRPSTSSADLDHVDELHASTQYDDSIVLASQLTHIEQPRASTSTTSTSRTSNTSCLSLRGPGTLMADDPREIHVPIEDTEEDPDDLDEHSRTTRTSDNVTGTRVHTPPSRLLLQLIGLVEHTIGSCSQLYTFWLDELAACFVRLANSLSEKNPPTPMQPHTSPSKFPPKSLFEIPPPVQANRLISWMGARVMRDFQEEFVVDNAPLGDHTCQLNLNDSSMCEVAIAVGPTWHPYRSSLRKNLIGSGAAAEIGDGKLFRHHYPPNPLALPAQLRLIGITESARSRGRLDAIDALLGCPLLLPVKPHTSPDGGHFALLPFSSQEGDEAVLLLCTTNWCIEVVNLFAWNVITSDTCKTAADNSLLSIRYATSLARLTHIASLRYQLYNHLMDCERQSLVRFESDDPGGEMHPFSLMCLPTVTYEPGKMYTTHIGQFDSTVGQRNEWCFTCGVHPDPQSGKNSVTSRKAVGLKSSKSKSSSKPSRESREAVRLRNGKPKRPRNTSGNSADVCASTCDRGASDVDLDVEDCCSDETNGSNDDDNNEDEDRDQPDEEKGNKQIVKSTKYSRKIQAVSKMASTAGGCRSTTKTAVLSPSLDQLTACFRELDLAALVIGLRAWPWISEITTSGVRTRLCRTSEQRTSVDSTDWSTLSWLMDDLYRKLLHLSETKISTAYSTGWYAHELLDNLDPNIRANLLLQIVCHVQRVLKKGIDYLARNRHFGDSEVVSSDSSSDGSATDDEPSGAAVSVPVSRINMTGSSAAAIPAASVTLAPAIFDTGQSVSNVVCCALASISILCSGSHLLPAGASGSCSHGNAIDSDSSMFNSSIVSCVSELAQACLNGDSANTGQYEMDVLGKHNVDYFADPDQCIEHVKCGHERFVPGSVHLHEIVVGSRVGYVCSMESLSFSPLGAYRSLCLIHVLIPFSFAFFNHTPDMSYRSSLESILSMHLRCQSCTNVGTPTTTNAVPFSPHLLVKFTQNYLLPTLRRYYALSGQGDDISDEARCRPDGYRTLNRTTAELYCRQLMDTVLWFTRQLCAAGSNTPEADENLLLTGWNELVVVLCLLVDLIRPPSRSSRSRSTDESVTASPGSALLGLLPNLMRVGRLFLEGLLRGAMPLFSSLFRHRGLEVTTLLRNIQSLTRFLQRVCTHAKAYRNARLANQIPVTRRCLETFVYRVKVIRFP</sequence>
<evidence type="ECO:0000256" key="3">
    <source>
        <dbReference type="ARBA" id="ARBA00022843"/>
    </source>
</evidence>
<gene>
    <name evidence="7" type="ORF">FBUS_09105</name>
</gene>
<keyword evidence="3" id="KW-0832">Ubl conjugation</keyword>
<organism evidence="7 8">
    <name type="scientific">Fasciolopsis buskii</name>
    <dbReference type="NCBI Taxonomy" id="27845"/>
    <lineage>
        <taxon>Eukaryota</taxon>
        <taxon>Metazoa</taxon>
        <taxon>Spiralia</taxon>
        <taxon>Lophotrochozoa</taxon>
        <taxon>Platyhelminthes</taxon>
        <taxon>Trematoda</taxon>
        <taxon>Digenea</taxon>
        <taxon>Plagiorchiida</taxon>
        <taxon>Echinostomata</taxon>
        <taxon>Echinostomatoidea</taxon>
        <taxon>Fasciolidae</taxon>
        <taxon>Fasciolopsis</taxon>
    </lineage>
</organism>
<protein>
    <submittedName>
        <fullName evidence="7">Uncharacterized protein</fullName>
    </submittedName>
</protein>
<evidence type="ECO:0000256" key="6">
    <source>
        <dbReference type="SAM" id="MobiDB-lite"/>
    </source>
</evidence>
<dbReference type="EMBL" id="LUCM01004171">
    <property type="protein sequence ID" value="KAA0194719.1"/>
    <property type="molecule type" value="Genomic_DNA"/>
</dbReference>
<dbReference type="GO" id="GO:0000793">
    <property type="term" value="C:condensed chromosome"/>
    <property type="evidence" value="ECO:0007669"/>
    <property type="project" value="TreeGrafter"/>
</dbReference>
<reference evidence="7" key="1">
    <citation type="submission" date="2019-05" db="EMBL/GenBank/DDBJ databases">
        <title>Annotation for the trematode Fasciolopsis buski.</title>
        <authorList>
            <person name="Choi Y.-J."/>
        </authorList>
    </citation>
    <scope>NUCLEOTIDE SEQUENCE</scope>
    <source>
        <strain evidence="7">HT</strain>
        <tissue evidence="7">Whole worm</tissue>
    </source>
</reference>
<dbReference type="OrthoDB" id="27031at2759"/>
<evidence type="ECO:0000256" key="2">
    <source>
        <dbReference type="ARBA" id="ARBA00022499"/>
    </source>
</evidence>
<feature type="region of interest" description="Disordered" evidence="6">
    <location>
        <begin position="1466"/>
        <end position="1487"/>
    </location>
</feature>
<feature type="compositionally biased region" description="Basic and acidic residues" evidence="6">
    <location>
        <begin position="813"/>
        <end position="822"/>
    </location>
</feature>
<dbReference type="PANTHER" id="PTHR32086:SF0">
    <property type="entry name" value="FANCONI ANEMIA GROUP D2 PROTEIN"/>
    <property type="match status" value="1"/>
</dbReference>
<feature type="compositionally biased region" description="Polar residues" evidence="6">
    <location>
        <begin position="839"/>
        <end position="849"/>
    </location>
</feature>
<feature type="compositionally biased region" description="Low complexity" evidence="6">
    <location>
        <begin position="1466"/>
        <end position="1478"/>
    </location>
</feature>
<feature type="compositionally biased region" description="Low complexity" evidence="6">
    <location>
        <begin position="787"/>
        <end position="800"/>
    </location>
</feature>
<keyword evidence="8" id="KW-1185">Reference proteome</keyword>
<dbReference type="PANTHER" id="PTHR32086">
    <property type="entry name" value="FANCONI ANEMIA GROUP D2 PROTEIN"/>
    <property type="match status" value="1"/>
</dbReference>
<evidence type="ECO:0000313" key="8">
    <source>
        <dbReference type="Proteomes" id="UP000728185"/>
    </source>
</evidence>
<dbReference type="GO" id="GO:1990918">
    <property type="term" value="P:double-strand break repair involved in meiotic recombination"/>
    <property type="evidence" value="ECO:0007669"/>
    <property type="project" value="TreeGrafter"/>
</dbReference>
<evidence type="ECO:0000256" key="4">
    <source>
        <dbReference type="ARBA" id="ARBA00023242"/>
    </source>
</evidence>
<name>A0A8E0S213_9TREM</name>
<evidence type="ECO:0000313" key="7">
    <source>
        <dbReference type="EMBL" id="KAA0194719.1"/>
    </source>
</evidence>
<dbReference type="GO" id="GO:0031573">
    <property type="term" value="P:mitotic intra-S DNA damage checkpoint signaling"/>
    <property type="evidence" value="ECO:0007669"/>
    <property type="project" value="TreeGrafter"/>
</dbReference>
<feature type="compositionally biased region" description="Acidic residues" evidence="6">
    <location>
        <begin position="823"/>
        <end position="833"/>
    </location>
</feature>
<feature type="compositionally biased region" description="Basic and acidic residues" evidence="6">
    <location>
        <begin position="1225"/>
        <end position="1234"/>
    </location>
</feature>
<feature type="region of interest" description="Disordered" evidence="6">
    <location>
        <begin position="1199"/>
        <end position="1253"/>
    </location>
</feature>
<comment type="similarity">
    <text evidence="5">Belongs to the Fanconi anemia protein FANCD2 family.</text>
</comment>